<protein>
    <recommendedName>
        <fullName evidence="1">YgjP-like metallopeptidase domain-containing protein</fullName>
    </recommendedName>
</protein>
<dbReference type="Gene3D" id="3.30.2010.10">
    <property type="entry name" value="Metalloproteases ('zincins'), catalytic domain"/>
    <property type="match status" value="1"/>
</dbReference>
<dbReference type="PANTHER" id="PTHR30399:SF1">
    <property type="entry name" value="UTP PYROPHOSPHATASE"/>
    <property type="match status" value="1"/>
</dbReference>
<dbReference type="InterPro" id="IPR002725">
    <property type="entry name" value="YgjP-like_metallopeptidase"/>
</dbReference>
<gene>
    <name evidence="2" type="ORF">SAMN05444164_4941</name>
</gene>
<accession>A0A1H5B859</accession>
<evidence type="ECO:0000313" key="3">
    <source>
        <dbReference type="Proteomes" id="UP000198992"/>
    </source>
</evidence>
<dbReference type="Pfam" id="PF01863">
    <property type="entry name" value="YgjP-like"/>
    <property type="match status" value="1"/>
</dbReference>
<feature type="domain" description="YgjP-like metallopeptidase" evidence="1">
    <location>
        <begin position="39"/>
        <end position="239"/>
    </location>
</feature>
<evidence type="ECO:0000259" key="1">
    <source>
        <dbReference type="Pfam" id="PF01863"/>
    </source>
</evidence>
<organism evidence="2 3">
    <name type="scientific">Bradyrhizobium erythrophlei</name>
    <dbReference type="NCBI Taxonomy" id="1437360"/>
    <lineage>
        <taxon>Bacteria</taxon>
        <taxon>Pseudomonadati</taxon>
        <taxon>Pseudomonadota</taxon>
        <taxon>Alphaproteobacteria</taxon>
        <taxon>Hyphomicrobiales</taxon>
        <taxon>Nitrobacteraceae</taxon>
        <taxon>Bradyrhizobium</taxon>
    </lineage>
</organism>
<dbReference type="Proteomes" id="UP000198992">
    <property type="component" value="Unassembled WGS sequence"/>
</dbReference>
<dbReference type="InterPro" id="IPR053136">
    <property type="entry name" value="UTP_pyrophosphatase-like"/>
</dbReference>
<dbReference type="PANTHER" id="PTHR30399">
    <property type="entry name" value="UNCHARACTERIZED PROTEIN YGJP"/>
    <property type="match status" value="1"/>
</dbReference>
<proteinExistence type="predicted"/>
<reference evidence="2 3" key="1">
    <citation type="submission" date="2016-10" db="EMBL/GenBank/DDBJ databases">
        <authorList>
            <person name="de Groot N.N."/>
        </authorList>
    </citation>
    <scope>NUCLEOTIDE SEQUENCE [LARGE SCALE GENOMIC DNA]</scope>
    <source>
        <strain evidence="2 3">MT12</strain>
    </source>
</reference>
<name>A0A1H5B859_9BRAD</name>
<dbReference type="EMBL" id="FNTH01000001">
    <property type="protein sequence ID" value="SED50526.1"/>
    <property type="molecule type" value="Genomic_DNA"/>
</dbReference>
<evidence type="ECO:0000313" key="2">
    <source>
        <dbReference type="EMBL" id="SED50526.1"/>
    </source>
</evidence>
<sequence>MATRALLYRRPAEPATVLVRHGSQFFTVRLRRHRRARRYTLRIHPTDREAILTMPPRGTIVEAKEFANIHGGWIAARLGRLPKAAPFQPGTVVPLRGVPHRLVHRSGERGTVWTETRDSGEKIICVAGGVEHMDRRVHDFLKREARKDLQKAAQLHAAELGVRVRRISIRDQSSRWGSCTSAGSLSFSWRLILAPPFVLDYLAAHEVAHLVEMNHSARFWRVVDKVCASVTRAKNWLDTYGNDLHRYGIQE</sequence>
<dbReference type="AlphaFoldDB" id="A0A1H5B859"/>
<dbReference type="CDD" id="cd07344">
    <property type="entry name" value="M48_yhfN_like"/>
    <property type="match status" value="1"/>
</dbReference>